<proteinExistence type="predicted"/>
<evidence type="ECO:0008006" key="3">
    <source>
        <dbReference type="Google" id="ProtNLM"/>
    </source>
</evidence>
<keyword evidence="2" id="KW-1185">Reference proteome</keyword>
<reference evidence="1 2" key="1">
    <citation type="submission" date="2019-10" db="EMBL/GenBank/DDBJ databases">
        <authorList>
            <person name="Palmer J.M."/>
        </authorList>
    </citation>
    <scope>NUCLEOTIDE SEQUENCE [LARGE SCALE GENOMIC DNA]</scope>
    <source>
        <strain evidence="1 2">TWF506</strain>
    </source>
</reference>
<evidence type="ECO:0000313" key="1">
    <source>
        <dbReference type="EMBL" id="KAK6518769.1"/>
    </source>
</evidence>
<comment type="caution">
    <text evidence="1">The sequence shown here is derived from an EMBL/GenBank/DDBJ whole genome shotgun (WGS) entry which is preliminary data.</text>
</comment>
<gene>
    <name evidence="1" type="ORF">TWF506_005907</name>
</gene>
<dbReference type="Proteomes" id="UP001307849">
    <property type="component" value="Unassembled WGS sequence"/>
</dbReference>
<evidence type="ECO:0000313" key="2">
    <source>
        <dbReference type="Proteomes" id="UP001307849"/>
    </source>
</evidence>
<protein>
    <recommendedName>
        <fullName evidence="3">F-box domain-containing protein</fullName>
    </recommendedName>
</protein>
<name>A0AAN8NK38_9PEZI</name>
<dbReference type="AlphaFoldDB" id="A0AAN8NK38"/>
<accession>A0AAN8NK38</accession>
<dbReference type="EMBL" id="JAVHJM010000002">
    <property type="protein sequence ID" value="KAK6518769.1"/>
    <property type="molecule type" value="Genomic_DNA"/>
</dbReference>
<sequence>MPTLPPEIELQVLEFAFTDWLEQPTLCAVCPLWRDYIETSPAAFLARYDSSIVLGGTAAISASPRPQFHRIIGYRKLLFQSKSAPYKLLPCTTEQDQQGRVRVLTERDLSMFFNDPVIKPTGYPLNLYTPIITPIVGAAFSFTNINGLRNKIEQHWNPGNGTVGSFLGRFKEHVDSILDVDEREGAYEGTRLFGVMFTIDRTWYDKVGYGLGMNICPLAVLT</sequence>
<organism evidence="1 2">
    <name type="scientific">Arthrobotrys conoides</name>
    <dbReference type="NCBI Taxonomy" id="74498"/>
    <lineage>
        <taxon>Eukaryota</taxon>
        <taxon>Fungi</taxon>
        <taxon>Dikarya</taxon>
        <taxon>Ascomycota</taxon>
        <taxon>Pezizomycotina</taxon>
        <taxon>Orbiliomycetes</taxon>
        <taxon>Orbiliales</taxon>
        <taxon>Orbiliaceae</taxon>
        <taxon>Arthrobotrys</taxon>
    </lineage>
</organism>